<evidence type="ECO:0000313" key="1">
    <source>
        <dbReference type="EMBL" id="KHG00720.1"/>
    </source>
</evidence>
<comment type="caution">
    <text evidence="1">The sequence shown here is derived from an EMBL/GenBank/DDBJ whole genome shotgun (WGS) entry which is preliminary data.</text>
</comment>
<dbReference type="Proteomes" id="UP000032142">
    <property type="component" value="Unassembled WGS sequence"/>
</dbReference>
<evidence type="ECO:0000313" key="2">
    <source>
        <dbReference type="Proteomes" id="UP000032142"/>
    </source>
</evidence>
<organism evidence="1 2">
    <name type="scientific">Gossypium arboreum</name>
    <name type="common">Tree cotton</name>
    <name type="synonym">Gossypium nanking</name>
    <dbReference type="NCBI Taxonomy" id="29729"/>
    <lineage>
        <taxon>Eukaryota</taxon>
        <taxon>Viridiplantae</taxon>
        <taxon>Streptophyta</taxon>
        <taxon>Embryophyta</taxon>
        <taxon>Tracheophyta</taxon>
        <taxon>Spermatophyta</taxon>
        <taxon>Magnoliopsida</taxon>
        <taxon>eudicotyledons</taxon>
        <taxon>Gunneridae</taxon>
        <taxon>Pentapetalae</taxon>
        <taxon>rosids</taxon>
        <taxon>malvids</taxon>
        <taxon>Malvales</taxon>
        <taxon>Malvaceae</taxon>
        <taxon>Malvoideae</taxon>
        <taxon>Gossypium</taxon>
    </lineage>
</organism>
<proteinExistence type="predicted"/>
<gene>
    <name evidence="1" type="ORF">F383_39099</name>
</gene>
<keyword evidence="2" id="KW-1185">Reference proteome</keyword>
<protein>
    <submittedName>
        <fullName evidence="1">Tyrosine recombinase XerD</fullName>
    </submittedName>
</protein>
<accession>A0A0B0MIV2</accession>
<sequence>MAWTSSHGQTTWPCQFGRIEARLTGVSHGRVLVEPKQSPIQKRALLRALRHSKAYKYTLEEEKRGATEEEVANCSRKAD</sequence>
<reference evidence="2" key="1">
    <citation type="submission" date="2014-09" db="EMBL/GenBank/DDBJ databases">
        <authorList>
            <person name="Mudge J."/>
            <person name="Ramaraj T."/>
            <person name="Lindquist I.E."/>
            <person name="Bharti A.K."/>
            <person name="Sundararajan A."/>
            <person name="Cameron C.T."/>
            <person name="Woodward J.E."/>
            <person name="May G.D."/>
            <person name="Brubaker C."/>
            <person name="Broadhvest J."/>
            <person name="Wilkins T.A."/>
        </authorList>
    </citation>
    <scope>NUCLEOTIDE SEQUENCE</scope>
    <source>
        <strain evidence="2">cv. AKA8401</strain>
    </source>
</reference>
<dbReference type="EMBL" id="JRRC01146409">
    <property type="protein sequence ID" value="KHG00720.1"/>
    <property type="molecule type" value="Genomic_DNA"/>
</dbReference>
<name>A0A0B0MIV2_GOSAR</name>
<dbReference type="AlphaFoldDB" id="A0A0B0MIV2"/>